<proteinExistence type="predicted"/>
<reference evidence="2" key="2">
    <citation type="submission" date="2021-01" db="EMBL/GenBank/DDBJ databases">
        <title>Phytophthora aleatoria, a newly-described species from Pinus radiata is distinct from Phytophthora cactorum isolates based on comparative genomics.</title>
        <authorList>
            <person name="Mcdougal R."/>
            <person name="Panda P."/>
            <person name="Williams N."/>
            <person name="Studholme D.J."/>
        </authorList>
    </citation>
    <scope>NUCLEOTIDE SEQUENCE</scope>
    <source>
        <strain evidence="2">NZFS 3830</strain>
    </source>
</reference>
<evidence type="ECO:0008006" key="5">
    <source>
        <dbReference type="Google" id="ProtNLM"/>
    </source>
</evidence>
<accession>A0A329SBY5</accession>
<dbReference type="Gene3D" id="1.10.10.60">
    <property type="entry name" value="Homeodomain-like"/>
    <property type="match status" value="1"/>
</dbReference>
<dbReference type="EMBL" id="MJFZ01000251">
    <property type="protein sequence ID" value="RAW33092.1"/>
    <property type="molecule type" value="Genomic_DNA"/>
</dbReference>
<dbReference type="OrthoDB" id="117206at2759"/>
<evidence type="ECO:0000313" key="3">
    <source>
        <dbReference type="EMBL" id="RAW33092.1"/>
    </source>
</evidence>
<evidence type="ECO:0000313" key="4">
    <source>
        <dbReference type="Proteomes" id="UP000251314"/>
    </source>
</evidence>
<gene>
    <name evidence="2" type="ORF">JG687_00010648</name>
    <name evidence="3" type="ORF">PC110_g10577</name>
</gene>
<comment type="caution">
    <text evidence="3">The sequence shown here is derived from an EMBL/GenBank/DDBJ whole genome shotgun (WGS) entry which is preliminary data.</text>
</comment>
<protein>
    <recommendedName>
        <fullName evidence="5">Tc3 transposase DNA binding domain-containing protein</fullName>
    </recommendedName>
</protein>
<name>A0A329SBY5_9STRA</name>
<dbReference type="Gene3D" id="3.30.420.10">
    <property type="entry name" value="Ribonuclease H-like superfamily/Ribonuclease H"/>
    <property type="match status" value="1"/>
</dbReference>
<organism evidence="3 4">
    <name type="scientific">Phytophthora cactorum</name>
    <dbReference type="NCBI Taxonomy" id="29920"/>
    <lineage>
        <taxon>Eukaryota</taxon>
        <taxon>Sar</taxon>
        <taxon>Stramenopiles</taxon>
        <taxon>Oomycota</taxon>
        <taxon>Peronosporomycetes</taxon>
        <taxon>Peronosporales</taxon>
        <taxon>Peronosporaceae</taxon>
        <taxon>Phytophthora</taxon>
    </lineage>
</organism>
<dbReference type="GO" id="GO:0003676">
    <property type="term" value="F:nucleic acid binding"/>
    <property type="evidence" value="ECO:0007669"/>
    <property type="project" value="InterPro"/>
</dbReference>
<dbReference type="InterPro" id="IPR036397">
    <property type="entry name" value="RNaseH_sf"/>
</dbReference>
<dbReference type="VEuPathDB" id="FungiDB:PC110_g10577"/>
<dbReference type="EMBL" id="JAENGZ010000611">
    <property type="protein sequence ID" value="KAG6956359.1"/>
    <property type="molecule type" value="Genomic_DNA"/>
</dbReference>
<feature type="region of interest" description="Disordered" evidence="1">
    <location>
        <begin position="34"/>
        <end position="55"/>
    </location>
</feature>
<evidence type="ECO:0000313" key="2">
    <source>
        <dbReference type="EMBL" id="KAG6956359.1"/>
    </source>
</evidence>
<dbReference type="Proteomes" id="UP000251314">
    <property type="component" value="Unassembled WGS sequence"/>
</dbReference>
<dbReference type="STRING" id="29920.A0A329SBY5"/>
<sequence length="232" mass="26946">MRRGPPLTDEDLGRIQGLSEGGLSARAIAKKVKRSRDCVQRAKSRSQATPPLPSRQKALSLEAPVTRVVRKVSTGNFSSTRLKEKLGCPCTARTIRRLLSGVDWLDYAKMGNTLLLMEQHKMDRLNWAKNMIIHPDKWPQIIFSDEKKFNLDGPDGLRHYWRDVRRPARQTVRWQNGEHYIYTVSEYMLPFAHLHHGVDYIYHQDNASIHRSKLTMKFFEEEGIKLLDWPAR</sequence>
<dbReference type="AlphaFoldDB" id="A0A329SBY5"/>
<keyword evidence="4" id="KW-1185">Reference proteome</keyword>
<dbReference type="Proteomes" id="UP000688947">
    <property type="component" value="Unassembled WGS sequence"/>
</dbReference>
<reference evidence="3 4" key="1">
    <citation type="submission" date="2018-01" db="EMBL/GenBank/DDBJ databases">
        <title>Draft genome of the strawberry crown rot pathogen Phytophthora cactorum.</title>
        <authorList>
            <person name="Armitage A.D."/>
            <person name="Lysoe E."/>
            <person name="Nellist C.F."/>
            <person name="Harrison R.J."/>
            <person name="Brurberg M.B."/>
        </authorList>
    </citation>
    <scope>NUCLEOTIDE SEQUENCE [LARGE SCALE GENOMIC DNA]</scope>
    <source>
        <strain evidence="3 4">10300</strain>
    </source>
</reference>
<evidence type="ECO:0000256" key="1">
    <source>
        <dbReference type="SAM" id="MobiDB-lite"/>
    </source>
</evidence>